<dbReference type="OrthoDB" id="1110902at2759"/>
<keyword evidence="4" id="KW-1185">Reference proteome</keyword>
<feature type="compositionally biased region" description="Polar residues" evidence="1">
    <location>
        <begin position="126"/>
        <end position="144"/>
    </location>
</feature>
<feature type="compositionally biased region" description="Polar residues" evidence="1">
    <location>
        <begin position="47"/>
        <end position="57"/>
    </location>
</feature>
<reference evidence="3 4" key="1">
    <citation type="submission" date="2020-02" db="EMBL/GenBank/DDBJ databases">
        <authorList>
            <person name="Ma Q."/>
            <person name="Huang Y."/>
            <person name="Song X."/>
            <person name="Pei D."/>
        </authorList>
    </citation>
    <scope>NUCLEOTIDE SEQUENCE [LARGE SCALE GENOMIC DNA]</scope>
    <source>
        <strain evidence="3">Sxm20200214</strain>
        <tissue evidence="3">Leaf</tissue>
    </source>
</reference>
<evidence type="ECO:0000313" key="3">
    <source>
        <dbReference type="EMBL" id="KAG2282845.1"/>
    </source>
</evidence>
<dbReference type="EMBL" id="JAAMPC010000011">
    <property type="protein sequence ID" value="KAG2282845.1"/>
    <property type="molecule type" value="Genomic_DNA"/>
</dbReference>
<dbReference type="AlphaFoldDB" id="A0A8X7R6L5"/>
<evidence type="ECO:0000259" key="2">
    <source>
        <dbReference type="Pfam" id="PF14111"/>
    </source>
</evidence>
<feature type="compositionally biased region" description="Polar residues" evidence="1">
    <location>
        <begin position="67"/>
        <end position="99"/>
    </location>
</feature>
<feature type="compositionally biased region" description="Pro residues" evidence="1">
    <location>
        <begin position="23"/>
        <end position="39"/>
    </location>
</feature>
<name>A0A8X7R6L5_BRACI</name>
<dbReference type="Pfam" id="PF14111">
    <property type="entry name" value="DUF4283"/>
    <property type="match status" value="1"/>
</dbReference>
<feature type="region of interest" description="Disordered" evidence="1">
    <location>
        <begin position="1"/>
        <end position="186"/>
    </location>
</feature>
<comment type="caution">
    <text evidence="3">The sequence shown here is derived from an EMBL/GenBank/DDBJ whole genome shotgun (WGS) entry which is preliminary data.</text>
</comment>
<accession>A0A8X7R6L5</accession>
<gene>
    <name evidence="3" type="ORF">Bca52824_054065</name>
</gene>
<feature type="domain" description="DUF4283" evidence="2">
    <location>
        <begin position="228"/>
        <end position="307"/>
    </location>
</feature>
<sequence>MLNCWNVPVLDSGKKPPEFAAGEPPPSPFPPDPPDPSSPLSPVNFPPLSSQPSTAPKRSQRKGHVSSPASAVNPTLSASTTMKESGFVSFNGSVTSNVRKTGFPKDRNLTQTLTETRKPSPVHVPSTASLIHTDIQTSPNTDPPFTTLPPKHTSPISTNQASSSSPAILQTPSPPRPFQVPQRSAAPSLVEKLRAAEDKSLKRLAPVSFSPTGRPRVIIPDSVFEKGAELHKDFIICYYNGKTPPFNQIQSVFNHLWGKGKRLEIHNNPLNRTTIVRIQSEYLRQKILEKCVWYVGDTMFHTAQWSSVQSLTAPPIKAIRIWHLTSTPRSRASRRSELGRWTCW</sequence>
<evidence type="ECO:0000313" key="4">
    <source>
        <dbReference type="Proteomes" id="UP000886595"/>
    </source>
</evidence>
<feature type="compositionally biased region" description="Polar residues" evidence="1">
    <location>
        <begin position="154"/>
        <end position="171"/>
    </location>
</feature>
<dbReference type="InterPro" id="IPR025558">
    <property type="entry name" value="DUF4283"/>
</dbReference>
<evidence type="ECO:0000256" key="1">
    <source>
        <dbReference type="SAM" id="MobiDB-lite"/>
    </source>
</evidence>
<dbReference type="Proteomes" id="UP000886595">
    <property type="component" value="Unassembled WGS sequence"/>
</dbReference>
<protein>
    <recommendedName>
        <fullName evidence="2">DUF4283 domain-containing protein</fullName>
    </recommendedName>
</protein>
<proteinExistence type="predicted"/>
<organism evidence="3 4">
    <name type="scientific">Brassica carinata</name>
    <name type="common">Ethiopian mustard</name>
    <name type="synonym">Abyssinian cabbage</name>
    <dbReference type="NCBI Taxonomy" id="52824"/>
    <lineage>
        <taxon>Eukaryota</taxon>
        <taxon>Viridiplantae</taxon>
        <taxon>Streptophyta</taxon>
        <taxon>Embryophyta</taxon>
        <taxon>Tracheophyta</taxon>
        <taxon>Spermatophyta</taxon>
        <taxon>Magnoliopsida</taxon>
        <taxon>eudicotyledons</taxon>
        <taxon>Gunneridae</taxon>
        <taxon>Pentapetalae</taxon>
        <taxon>rosids</taxon>
        <taxon>malvids</taxon>
        <taxon>Brassicales</taxon>
        <taxon>Brassicaceae</taxon>
        <taxon>Brassiceae</taxon>
        <taxon>Brassica</taxon>
    </lineage>
</organism>